<dbReference type="Pfam" id="PF07731">
    <property type="entry name" value="Cu-oxidase_2"/>
    <property type="match status" value="1"/>
</dbReference>
<protein>
    <recommendedName>
        <fullName evidence="14">Multicopper oxidase</fullName>
    </recommendedName>
</protein>
<dbReference type="PANTHER" id="PTHR11709">
    <property type="entry name" value="MULTI-COPPER OXIDASE"/>
    <property type="match status" value="1"/>
</dbReference>
<proteinExistence type="inferred from homology"/>
<evidence type="ECO:0000259" key="9">
    <source>
        <dbReference type="Pfam" id="PF00394"/>
    </source>
</evidence>
<dbReference type="VEuPathDB" id="FungiDB:SCHCODRAFT_02634619"/>
<dbReference type="GO" id="GO:0005507">
    <property type="term" value="F:copper ion binding"/>
    <property type="evidence" value="ECO:0007669"/>
    <property type="project" value="InterPro"/>
</dbReference>
<keyword evidence="7" id="KW-0325">Glycoprotein</keyword>
<evidence type="ECO:0000313" key="12">
    <source>
        <dbReference type="EMBL" id="EFI94479.1"/>
    </source>
</evidence>
<evidence type="ECO:0000259" key="11">
    <source>
        <dbReference type="Pfam" id="PF07732"/>
    </source>
</evidence>
<dbReference type="SUPFAM" id="SSF49503">
    <property type="entry name" value="Cupredoxins"/>
    <property type="match status" value="3"/>
</dbReference>
<evidence type="ECO:0000256" key="2">
    <source>
        <dbReference type="ARBA" id="ARBA00022723"/>
    </source>
</evidence>
<evidence type="ECO:0000256" key="8">
    <source>
        <dbReference type="SAM" id="SignalP"/>
    </source>
</evidence>
<dbReference type="STRING" id="578458.D8QC76"/>
<evidence type="ECO:0000256" key="4">
    <source>
        <dbReference type="ARBA" id="ARBA00023002"/>
    </source>
</evidence>
<dbReference type="RefSeq" id="XP_003029382.1">
    <property type="nucleotide sequence ID" value="XM_003029336.1"/>
</dbReference>
<evidence type="ECO:0008006" key="14">
    <source>
        <dbReference type="Google" id="ProtNLM"/>
    </source>
</evidence>
<dbReference type="PANTHER" id="PTHR11709:SF488">
    <property type="entry name" value="LACCASE-RELATED"/>
    <property type="match status" value="1"/>
</dbReference>
<dbReference type="KEGG" id="scm:SCHCO_02634619"/>
<dbReference type="OMA" id="TDMGCLP"/>
<feature type="chain" id="PRO_5003120793" description="Multicopper oxidase" evidence="8">
    <location>
        <begin position="17"/>
        <end position="676"/>
    </location>
</feature>
<evidence type="ECO:0000256" key="6">
    <source>
        <dbReference type="ARBA" id="ARBA00023157"/>
    </source>
</evidence>
<reference evidence="12 13" key="1">
    <citation type="journal article" date="2010" name="Nat. Biotechnol.">
        <title>Genome sequence of the model mushroom Schizophyllum commune.</title>
        <authorList>
            <person name="Ohm R.A."/>
            <person name="de Jong J.F."/>
            <person name="Lugones L.G."/>
            <person name="Aerts A."/>
            <person name="Kothe E."/>
            <person name="Stajich J.E."/>
            <person name="de Vries R.P."/>
            <person name="Record E."/>
            <person name="Levasseur A."/>
            <person name="Baker S.E."/>
            <person name="Bartholomew K.A."/>
            <person name="Coutinho P.M."/>
            <person name="Erdmann S."/>
            <person name="Fowler T.J."/>
            <person name="Gathman A.C."/>
            <person name="Lombard V."/>
            <person name="Henrissat B."/>
            <person name="Knabe N."/>
            <person name="Kuees U."/>
            <person name="Lilly W.W."/>
            <person name="Lindquist E."/>
            <person name="Lucas S."/>
            <person name="Magnuson J.K."/>
            <person name="Piumi F."/>
            <person name="Raudaskoski M."/>
            <person name="Salamov A."/>
            <person name="Schmutz J."/>
            <person name="Schwarze F.W.M.R."/>
            <person name="vanKuyk P.A."/>
            <person name="Horton J.S."/>
            <person name="Grigoriev I.V."/>
            <person name="Woesten H.A.B."/>
        </authorList>
    </citation>
    <scope>NUCLEOTIDE SEQUENCE [LARGE SCALE GENOMIC DNA]</scope>
    <source>
        <strain evidence="13">H4-8 / FGSC 9210</strain>
    </source>
</reference>
<dbReference type="EMBL" id="GL377309">
    <property type="protein sequence ID" value="EFI94479.1"/>
    <property type="molecule type" value="Genomic_DNA"/>
</dbReference>
<dbReference type="HOGENOM" id="CLU_006504_5_0_1"/>
<keyword evidence="6" id="KW-1015">Disulfide bond</keyword>
<dbReference type="eggNOG" id="KOG1263">
    <property type="taxonomic scope" value="Eukaryota"/>
</dbReference>
<comment type="similarity">
    <text evidence="1">Belongs to the multicopper oxidase family.</text>
</comment>
<dbReference type="Pfam" id="PF00394">
    <property type="entry name" value="Cu-oxidase"/>
    <property type="match status" value="1"/>
</dbReference>
<dbReference type="AlphaFoldDB" id="D8QC76"/>
<dbReference type="InterPro" id="IPR001117">
    <property type="entry name" value="Cu-oxidase_2nd"/>
</dbReference>
<feature type="signal peptide" evidence="8">
    <location>
        <begin position="1"/>
        <end position="16"/>
    </location>
</feature>
<dbReference type="InterPro" id="IPR045087">
    <property type="entry name" value="Cu-oxidase_fam"/>
</dbReference>
<dbReference type="InterPro" id="IPR011706">
    <property type="entry name" value="Cu-oxidase_C"/>
</dbReference>
<evidence type="ECO:0000256" key="1">
    <source>
        <dbReference type="ARBA" id="ARBA00010609"/>
    </source>
</evidence>
<accession>D8QC76</accession>
<evidence type="ECO:0000256" key="3">
    <source>
        <dbReference type="ARBA" id="ARBA00022729"/>
    </source>
</evidence>
<dbReference type="GO" id="GO:0016491">
    <property type="term" value="F:oxidoreductase activity"/>
    <property type="evidence" value="ECO:0007669"/>
    <property type="project" value="UniProtKB-KW"/>
</dbReference>
<dbReference type="InterPro" id="IPR008972">
    <property type="entry name" value="Cupredoxin"/>
</dbReference>
<name>D8QC76_SCHCM</name>
<keyword evidence="3 8" id="KW-0732">Signal</keyword>
<dbReference type="PROSITE" id="PS00080">
    <property type="entry name" value="MULTICOPPER_OXIDASE2"/>
    <property type="match status" value="1"/>
</dbReference>
<dbReference type="Gene3D" id="2.60.40.420">
    <property type="entry name" value="Cupredoxins - blue copper proteins"/>
    <property type="match status" value="3"/>
</dbReference>
<evidence type="ECO:0000259" key="10">
    <source>
        <dbReference type="Pfam" id="PF07731"/>
    </source>
</evidence>
<dbReference type="InterPro" id="IPR002355">
    <property type="entry name" value="Cu_oxidase_Cu_BS"/>
</dbReference>
<evidence type="ECO:0000256" key="7">
    <source>
        <dbReference type="ARBA" id="ARBA00023180"/>
    </source>
</evidence>
<dbReference type="CDD" id="cd13876">
    <property type="entry name" value="CuRO_2_Abr2_like"/>
    <property type="match status" value="1"/>
</dbReference>
<feature type="domain" description="Plastocyanin-like" evidence="9">
    <location>
        <begin position="220"/>
        <end position="420"/>
    </location>
</feature>
<evidence type="ECO:0000313" key="13">
    <source>
        <dbReference type="Proteomes" id="UP000007431"/>
    </source>
</evidence>
<dbReference type="InterPro" id="IPR011707">
    <property type="entry name" value="Cu-oxidase-like_N"/>
</dbReference>
<keyword evidence="5" id="KW-0186">Copper</keyword>
<keyword evidence="13" id="KW-1185">Reference proteome</keyword>
<dbReference type="CDD" id="cd13850">
    <property type="entry name" value="CuRO_1_Abr2_like"/>
    <property type="match status" value="1"/>
</dbReference>
<dbReference type="GeneID" id="9594132"/>
<organism evidence="13">
    <name type="scientific">Schizophyllum commune (strain H4-8 / FGSC 9210)</name>
    <name type="common">Split gill fungus</name>
    <dbReference type="NCBI Taxonomy" id="578458"/>
    <lineage>
        <taxon>Eukaryota</taxon>
        <taxon>Fungi</taxon>
        <taxon>Dikarya</taxon>
        <taxon>Basidiomycota</taxon>
        <taxon>Agaricomycotina</taxon>
        <taxon>Agaricomycetes</taxon>
        <taxon>Agaricomycetidae</taxon>
        <taxon>Agaricales</taxon>
        <taxon>Schizophyllaceae</taxon>
        <taxon>Schizophyllum</taxon>
    </lineage>
</organism>
<feature type="non-terminal residue" evidence="12">
    <location>
        <position position="676"/>
    </location>
</feature>
<dbReference type="OrthoDB" id="2121828at2759"/>
<feature type="domain" description="Plastocyanin-like" evidence="11">
    <location>
        <begin position="74"/>
        <end position="189"/>
    </location>
</feature>
<feature type="domain" description="Plastocyanin-like" evidence="10">
    <location>
        <begin position="548"/>
        <end position="661"/>
    </location>
</feature>
<dbReference type="InParanoid" id="D8QC76"/>
<evidence type="ECO:0000256" key="5">
    <source>
        <dbReference type="ARBA" id="ARBA00023008"/>
    </source>
</evidence>
<keyword evidence="4" id="KW-0560">Oxidoreductase</keyword>
<gene>
    <name evidence="12" type="ORF">SCHCODRAFT_111478</name>
</gene>
<dbReference type="Pfam" id="PF07732">
    <property type="entry name" value="Cu-oxidase_3"/>
    <property type="match status" value="1"/>
</dbReference>
<sequence>MKLLIPLLSLAPFALARHSVWSRNGHVEHARHLSRSLLDADIDVSASVGASTGSPQADNGTANAGQPKHIDIVVSEGVANPDGGKERMVYLINGEFPPKPLILYQGDNVEIVVTANISEATTVHFHGIDQRGSPWSDGVPGVSQKAIQPGGNFTYRWNAHQTGLYWAHAHRKQQQDDGLYFPIFIRPANDTVRPFSKLAAVAGGDATDAAAMVWAEANMNIVTINDWRHRPTEEVNALWEEARIEPLCADSILINGRGSMVCPPMSELQSLASTRGFGNVTAQGCLPLSNEIANPFNGTTEDIPEDMWKTCNATGADRPLYTLEVDPQENGWASFAIVNVGGLWELKFSIDEHPLYVYAVDGQYVDTTKSFDTISIPAGTRFQVMVKLDKDAGSSYTIRAAANVVPQMLTGYGVLQYKGSIKQNTFAPPAQGYPALPQSKPSMAYDSKPVAADNNLNNTMSAPEFDPFVDGPPFPAKPPIMEGNTTLVTLDMSRHNVTRWAANHTGLPGTLYEDHDPLIWPEVYAEVKEAIEYGTGSFAGSLVMDAMSMTILPNDTIVDILIKVPPHHPPHPMHKHFNRYWVFGQGQGDWKFGNVAEAISALPDSFNLVNPAVRDSFNTPVSDETGAWLVIRYRSEIPAASVIHCHISQHLTGGMTEVLLEGVELVHLPPEYSPPQ</sequence>
<dbReference type="Proteomes" id="UP000007431">
    <property type="component" value="Unassembled WGS sequence"/>
</dbReference>
<keyword evidence="2" id="KW-0479">Metal-binding</keyword>
<dbReference type="SMR" id="D8QC76"/>